<dbReference type="AlphaFoldDB" id="A0A0C3GEZ6"/>
<evidence type="ECO:0000313" key="3">
    <source>
        <dbReference type="Proteomes" id="UP000054321"/>
    </source>
</evidence>
<dbReference type="Gene3D" id="1.25.40.10">
    <property type="entry name" value="Tetratricopeptide repeat domain"/>
    <property type="match status" value="1"/>
</dbReference>
<dbReference type="OrthoDB" id="195446at2759"/>
<feature type="compositionally biased region" description="Low complexity" evidence="1">
    <location>
        <begin position="217"/>
        <end position="227"/>
    </location>
</feature>
<name>A0A0C3GEZ6_OIDMZ</name>
<protein>
    <recommendedName>
        <fullName evidence="4">MalT-like TPR region domain-containing protein</fullName>
    </recommendedName>
</protein>
<feature type="compositionally biased region" description="Basic residues" evidence="1">
    <location>
        <begin position="244"/>
        <end position="259"/>
    </location>
</feature>
<dbReference type="SUPFAM" id="SSF48452">
    <property type="entry name" value="TPR-like"/>
    <property type="match status" value="1"/>
</dbReference>
<evidence type="ECO:0000256" key="1">
    <source>
        <dbReference type="SAM" id="MobiDB-lite"/>
    </source>
</evidence>
<dbReference type="Proteomes" id="UP000054321">
    <property type="component" value="Unassembled WGS sequence"/>
</dbReference>
<dbReference type="HOGENOM" id="CLU_943641_0_0_1"/>
<gene>
    <name evidence="2" type="ORF">OIDMADRAFT_34708</name>
</gene>
<reference evidence="2 3" key="1">
    <citation type="submission" date="2014-04" db="EMBL/GenBank/DDBJ databases">
        <authorList>
            <consortium name="DOE Joint Genome Institute"/>
            <person name="Kuo A."/>
            <person name="Martino E."/>
            <person name="Perotto S."/>
            <person name="Kohler A."/>
            <person name="Nagy L.G."/>
            <person name="Floudas D."/>
            <person name="Copeland A."/>
            <person name="Barry K.W."/>
            <person name="Cichocki N."/>
            <person name="Veneault-Fourrey C."/>
            <person name="LaButti K."/>
            <person name="Lindquist E.A."/>
            <person name="Lipzen A."/>
            <person name="Lundell T."/>
            <person name="Morin E."/>
            <person name="Murat C."/>
            <person name="Sun H."/>
            <person name="Tunlid A."/>
            <person name="Henrissat B."/>
            <person name="Grigoriev I.V."/>
            <person name="Hibbett D.S."/>
            <person name="Martin F."/>
            <person name="Nordberg H.P."/>
            <person name="Cantor M.N."/>
            <person name="Hua S.X."/>
        </authorList>
    </citation>
    <scope>NUCLEOTIDE SEQUENCE [LARGE SCALE GENOMIC DNA]</scope>
    <source>
        <strain evidence="2 3">Zn</strain>
    </source>
</reference>
<dbReference type="EMBL" id="KN832889">
    <property type="protein sequence ID" value="KIM94695.1"/>
    <property type="molecule type" value="Genomic_DNA"/>
</dbReference>
<accession>A0A0C3GEZ6</accession>
<reference evidence="3" key="2">
    <citation type="submission" date="2015-01" db="EMBL/GenBank/DDBJ databases">
        <title>Evolutionary Origins and Diversification of the Mycorrhizal Mutualists.</title>
        <authorList>
            <consortium name="DOE Joint Genome Institute"/>
            <consortium name="Mycorrhizal Genomics Consortium"/>
            <person name="Kohler A."/>
            <person name="Kuo A."/>
            <person name="Nagy L.G."/>
            <person name="Floudas D."/>
            <person name="Copeland A."/>
            <person name="Barry K.W."/>
            <person name="Cichocki N."/>
            <person name="Veneault-Fourrey C."/>
            <person name="LaButti K."/>
            <person name="Lindquist E.A."/>
            <person name="Lipzen A."/>
            <person name="Lundell T."/>
            <person name="Morin E."/>
            <person name="Murat C."/>
            <person name="Riley R."/>
            <person name="Ohm R."/>
            <person name="Sun H."/>
            <person name="Tunlid A."/>
            <person name="Henrissat B."/>
            <person name="Grigoriev I.V."/>
            <person name="Hibbett D.S."/>
            <person name="Martin F."/>
        </authorList>
    </citation>
    <scope>NUCLEOTIDE SEQUENCE [LARGE SCALE GENOMIC DNA]</scope>
    <source>
        <strain evidence="3">Zn</strain>
    </source>
</reference>
<evidence type="ECO:0008006" key="4">
    <source>
        <dbReference type="Google" id="ProtNLM"/>
    </source>
</evidence>
<sequence>MASLSQSSIVGPRHIYTRKVLESEEDLQSEKVQKSFSVGKGKFDDGNFAEAQLYFQKCLELAEGLPLKRREPAQIVESKLMIATCIYHSANISDAERILIPIIEEKIHENITDEGAKRRCQASHLLASILLRQGKYSLAMSFCKRALLGRRRVLWKGHISYYETLGLLSQIYESNGEQVDAEVLWAMIPEEVASTIVKVMDQKPRELQIPMTPPSPQGGSSPTLSSSPKDEILSQSDEAEGSVRRRSSIFRSLLPKRRPSSQLSTVSPPPVKAPPNKRLEPENKMNEPFGWPGLA</sequence>
<dbReference type="Pfam" id="PF13374">
    <property type="entry name" value="TPR_10"/>
    <property type="match status" value="1"/>
</dbReference>
<dbReference type="InParanoid" id="A0A0C3GEZ6"/>
<keyword evidence="3" id="KW-1185">Reference proteome</keyword>
<dbReference type="STRING" id="913774.A0A0C3GEZ6"/>
<dbReference type="InterPro" id="IPR011990">
    <property type="entry name" value="TPR-like_helical_dom_sf"/>
</dbReference>
<feature type="region of interest" description="Disordered" evidence="1">
    <location>
        <begin position="207"/>
        <end position="295"/>
    </location>
</feature>
<organism evidence="2 3">
    <name type="scientific">Oidiodendron maius (strain Zn)</name>
    <dbReference type="NCBI Taxonomy" id="913774"/>
    <lineage>
        <taxon>Eukaryota</taxon>
        <taxon>Fungi</taxon>
        <taxon>Dikarya</taxon>
        <taxon>Ascomycota</taxon>
        <taxon>Pezizomycotina</taxon>
        <taxon>Leotiomycetes</taxon>
        <taxon>Leotiomycetes incertae sedis</taxon>
        <taxon>Myxotrichaceae</taxon>
        <taxon>Oidiodendron</taxon>
    </lineage>
</organism>
<proteinExistence type="predicted"/>
<evidence type="ECO:0000313" key="2">
    <source>
        <dbReference type="EMBL" id="KIM94695.1"/>
    </source>
</evidence>